<feature type="region of interest" description="Disordered" evidence="1">
    <location>
        <begin position="312"/>
        <end position="353"/>
    </location>
</feature>
<sequence>MAEDSRRLRVRGSVEAARGAPRIRPHGPRLRTHQPPNVQQTDPDLPLLLFLCCHSASLLQRPPRATRHVRFAHSTVSRHRPGLFSPSSSRPIDAPTTPPRTTANMYAPQFQPPPPPGYSMPYDFHRTTPPMSPGPGAANYYSPRHGPQFATPSPRTSPKVQGYGHSRRASHAVPPQYSHATPRGAGYDSGIPSSRGGYPTPRTTPGATPEYVSGFDYNYVRPSRASRHRRDSDAPPLKRSHRERKRRPSQSAPYVHTRVVYDDFGYGYGYECDYEYDNVYDPSPPPPYTQYARYDMYGRDADRYYYDQVPIYDEPKTSRPRRASATARAQPSTTPKKPAATSKPTTKATEEDARRAGIPAGYSYKNWDPNEEPIMLLGSVFDANSLGKWIYDWTVFYNGPATPLAEMAGELWLLLIQLAGKVKRAEETIPKIRKKESHEMVEDFLESGERLWIRFVKLLKVCEDYMWKAAKKENGEKKPVSMGKNSGREFVDSIFGRDRELEKTEKLMTGMRLWSMRFDANCDDILRHPSA</sequence>
<feature type="region of interest" description="Disordered" evidence="1">
    <location>
        <begin position="78"/>
        <end position="107"/>
    </location>
</feature>
<reference evidence="2" key="1">
    <citation type="journal article" date="2021" name="Nat. Commun.">
        <title>Genetic determinants of endophytism in the Arabidopsis root mycobiome.</title>
        <authorList>
            <person name="Mesny F."/>
            <person name="Miyauchi S."/>
            <person name="Thiergart T."/>
            <person name="Pickel B."/>
            <person name="Atanasova L."/>
            <person name="Karlsson M."/>
            <person name="Huettel B."/>
            <person name="Barry K.W."/>
            <person name="Haridas S."/>
            <person name="Chen C."/>
            <person name="Bauer D."/>
            <person name="Andreopoulos W."/>
            <person name="Pangilinan J."/>
            <person name="LaButti K."/>
            <person name="Riley R."/>
            <person name="Lipzen A."/>
            <person name="Clum A."/>
            <person name="Drula E."/>
            <person name="Henrissat B."/>
            <person name="Kohler A."/>
            <person name="Grigoriev I.V."/>
            <person name="Martin F.M."/>
            <person name="Hacquard S."/>
        </authorList>
    </citation>
    <scope>NUCLEOTIDE SEQUENCE</scope>
    <source>
        <strain evidence="2">MPI-SDFR-AT-0120</strain>
    </source>
</reference>
<gene>
    <name evidence="2" type="ORF">FB567DRAFT_544131</name>
</gene>
<name>A0A8K0RIY3_9PLEO</name>
<proteinExistence type="predicted"/>
<dbReference type="Proteomes" id="UP000813461">
    <property type="component" value="Unassembled WGS sequence"/>
</dbReference>
<dbReference type="AlphaFoldDB" id="A0A8K0RIY3"/>
<feature type="region of interest" description="Disordered" evidence="1">
    <location>
        <begin position="131"/>
        <end position="254"/>
    </location>
</feature>
<evidence type="ECO:0000256" key="1">
    <source>
        <dbReference type="SAM" id="MobiDB-lite"/>
    </source>
</evidence>
<organism evidence="2 3">
    <name type="scientific">Paraphoma chrysanthemicola</name>
    <dbReference type="NCBI Taxonomy" id="798071"/>
    <lineage>
        <taxon>Eukaryota</taxon>
        <taxon>Fungi</taxon>
        <taxon>Dikarya</taxon>
        <taxon>Ascomycota</taxon>
        <taxon>Pezizomycotina</taxon>
        <taxon>Dothideomycetes</taxon>
        <taxon>Pleosporomycetidae</taxon>
        <taxon>Pleosporales</taxon>
        <taxon>Pleosporineae</taxon>
        <taxon>Phaeosphaeriaceae</taxon>
        <taxon>Paraphoma</taxon>
    </lineage>
</organism>
<feature type="compositionally biased region" description="Basic residues" evidence="1">
    <location>
        <begin position="21"/>
        <end position="32"/>
    </location>
</feature>
<accession>A0A8K0RIY3</accession>
<keyword evidence="3" id="KW-1185">Reference proteome</keyword>
<dbReference type="OrthoDB" id="5398854at2759"/>
<feature type="region of interest" description="Disordered" evidence="1">
    <location>
        <begin position="1"/>
        <end position="39"/>
    </location>
</feature>
<protein>
    <recommendedName>
        <fullName evidence="4">Vegetative cell wall protein gp1</fullName>
    </recommendedName>
</protein>
<feature type="compositionally biased region" description="Basic residues" evidence="1">
    <location>
        <begin position="238"/>
        <end position="248"/>
    </location>
</feature>
<evidence type="ECO:0008006" key="4">
    <source>
        <dbReference type="Google" id="ProtNLM"/>
    </source>
</evidence>
<evidence type="ECO:0000313" key="3">
    <source>
        <dbReference type="Proteomes" id="UP000813461"/>
    </source>
</evidence>
<feature type="compositionally biased region" description="Polar residues" evidence="1">
    <location>
        <begin position="150"/>
        <end position="159"/>
    </location>
</feature>
<dbReference type="EMBL" id="JAGMVJ010000001">
    <property type="protein sequence ID" value="KAH7095867.1"/>
    <property type="molecule type" value="Genomic_DNA"/>
</dbReference>
<feature type="compositionally biased region" description="Low complexity" evidence="1">
    <location>
        <begin position="323"/>
        <end position="347"/>
    </location>
</feature>
<evidence type="ECO:0000313" key="2">
    <source>
        <dbReference type="EMBL" id="KAH7095867.1"/>
    </source>
</evidence>
<comment type="caution">
    <text evidence="2">The sequence shown here is derived from an EMBL/GenBank/DDBJ whole genome shotgun (WGS) entry which is preliminary data.</text>
</comment>